<evidence type="ECO:0000313" key="3">
    <source>
        <dbReference type="Proteomes" id="UP000186955"/>
    </source>
</evidence>
<accession>A0A1Q5T672</accession>
<reference evidence="2 3" key="1">
    <citation type="submission" date="2016-10" db="EMBL/GenBank/DDBJ databases">
        <title>Genome sequence of the ascomycete fungus Penicillium subrubescens.</title>
        <authorList>
            <person name="De Vries R.P."/>
            <person name="Peng M."/>
            <person name="Dilokpimol A."/>
            <person name="Hilden K."/>
            <person name="Makela M.R."/>
            <person name="Grigoriev I."/>
            <person name="Riley R."/>
            <person name="Granchi Z."/>
        </authorList>
    </citation>
    <scope>NUCLEOTIDE SEQUENCE [LARGE SCALE GENOMIC DNA]</scope>
    <source>
        <strain evidence="2 3">CBS 132785</strain>
    </source>
</reference>
<evidence type="ECO:0000256" key="1">
    <source>
        <dbReference type="SAM" id="MobiDB-lite"/>
    </source>
</evidence>
<dbReference type="EMBL" id="MNBE01000702">
    <property type="protein sequence ID" value="OKO95730.1"/>
    <property type="molecule type" value="Genomic_DNA"/>
</dbReference>
<keyword evidence="3" id="KW-1185">Reference proteome</keyword>
<protein>
    <submittedName>
        <fullName evidence="2">Uncharacterized protein</fullName>
    </submittedName>
</protein>
<feature type="compositionally biased region" description="Low complexity" evidence="1">
    <location>
        <begin position="149"/>
        <end position="161"/>
    </location>
</feature>
<feature type="compositionally biased region" description="Polar residues" evidence="1">
    <location>
        <begin position="162"/>
        <end position="173"/>
    </location>
</feature>
<organism evidence="2 3">
    <name type="scientific">Penicillium subrubescens</name>
    <dbReference type="NCBI Taxonomy" id="1316194"/>
    <lineage>
        <taxon>Eukaryota</taxon>
        <taxon>Fungi</taxon>
        <taxon>Dikarya</taxon>
        <taxon>Ascomycota</taxon>
        <taxon>Pezizomycotina</taxon>
        <taxon>Eurotiomycetes</taxon>
        <taxon>Eurotiomycetidae</taxon>
        <taxon>Eurotiales</taxon>
        <taxon>Aspergillaceae</taxon>
        <taxon>Penicillium</taxon>
    </lineage>
</organism>
<dbReference type="OrthoDB" id="3565018at2759"/>
<dbReference type="PANTHER" id="PTHR35186:SF4">
    <property type="entry name" value="PRION-INHIBITION AND PROPAGATION HELO DOMAIN-CONTAINING PROTEIN"/>
    <property type="match status" value="1"/>
</dbReference>
<sequence length="298" mass="34005">MHQIRKVKTILSESIYAELFRKMDGHNGMLRSLIEQSVYRNATRQMPRPDAIQTVQQYKMIRKVVSSIHETLTQERFWRYPFRNVHTTRFVLDQEVNRCDEVEKVRFRLVFTAPASGSMIATISKWHEVAIEPAQIQFPAHVQSSTQIQSAQQTISSASQQGFSQPSISTGSSFCRDPSHQISPSQISDMCNALARYVTSRGNQQPLGYLSDGSYRHDLLVLKSDEGRLDSQSLEELLRESSHLLPSVDGGFDFSRRDRLYLAAKLSVLCSNSKATGSKATGFKRAELRRYLNIEERR</sequence>
<dbReference type="Proteomes" id="UP000186955">
    <property type="component" value="Unassembled WGS sequence"/>
</dbReference>
<dbReference type="AlphaFoldDB" id="A0A1Q5T672"/>
<gene>
    <name evidence="2" type="ORF">PENSUB_11242</name>
</gene>
<evidence type="ECO:0000313" key="2">
    <source>
        <dbReference type="EMBL" id="OKO95730.1"/>
    </source>
</evidence>
<name>A0A1Q5T672_9EURO</name>
<dbReference type="STRING" id="1316194.A0A1Q5T672"/>
<comment type="caution">
    <text evidence="2">The sequence shown here is derived from an EMBL/GenBank/DDBJ whole genome shotgun (WGS) entry which is preliminary data.</text>
</comment>
<proteinExistence type="predicted"/>
<feature type="region of interest" description="Disordered" evidence="1">
    <location>
        <begin position="149"/>
        <end position="180"/>
    </location>
</feature>
<dbReference type="PANTHER" id="PTHR35186">
    <property type="entry name" value="ANK_REP_REGION DOMAIN-CONTAINING PROTEIN"/>
    <property type="match status" value="1"/>
</dbReference>